<dbReference type="EMBL" id="UPSH01000001">
    <property type="protein sequence ID" value="VBB17618.1"/>
    <property type="molecule type" value="Genomic_DNA"/>
</dbReference>
<protein>
    <submittedName>
        <fullName evidence="1">Uncharacterized protein</fullName>
    </submittedName>
</protein>
<evidence type="ECO:0000313" key="2">
    <source>
        <dbReference type="Proteomes" id="UP000594342"/>
    </source>
</evidence>
<dbReference type="Proteomes" id="UP000594342">
    <property type="component" value="Unassembled WGS sequence"/>
</dbReference>
<proteinExistence type="predicted"/>
<evidence type="ECO:0000313" key="1">
    <source>
        <dbReference type="EMBL" id="VBB17618.1"/>
    </source>
</evidence>
<comment type="caution">
    <text evidence="1">The sequence shown here is derived from an EMBL/GenBank/DDBJ whole genome shotgun (WGS) entry which is preliminary data.</text>
</comment>
<accession>A0A5K0U6R4</accession>
<name>A0A5K0U6R4_9VIRU</name>
<gene>
    <name evidence="1" type="ORF">YASMINEVIRUS_81</name>
</gene>
<organism evidence="1 2">
    <name type="scientific">Yasminevirus sp. GU-2018</name>
    <dbReference type="NCBI Taxonomy" id="2420051"/>
    <lineage>
        <taxon>Viruses</taxon>
        <taxon>Varidnaviria</taxon>
        <taxon>Bamfordvirae</taxon>
        <taxon>Nucleocytoviricota</taxon>
        <taxon>Megaviricetes</taxon>
        <taxon>Imitervirales</taxon>
        <taxon>Mimiviridae</taxon>
        <taxon>Klosneuvirinae</taxon>
        <taxon>Yasminevirus</taxon>
        <taxon>Yasminevirus saudimassiliense</taxon>
    </lineage>
</organism>
<keyword evidence="2" id="KW-1185">Reference proteome</keyword>
<sequence length="152" mass="17803">MATILRTSNLPGAPDSEIKVPVIYVDSINCDSYNSEMHNICVRHIRENTVSKDDSFKRDEHIAKDENDIYYKKKDGLYYIPNEKTRTFVVYKRTTSTGYVYNSTTVEKLFTLTCVECKRIVPQVFKKTTLFDDFSSELRTKVTDYRDRTLKK</sequence>
<reference evidence="1 2" key="1">
    <citation type="submission" date="2018-10" db="EMBL/GenBank/DDBJ databases">
        <authorList>
            <consortium name="IHU Genomes"/>
        </authorList>
    </citation>
    <scope>NUCLEOTIDE SEQUENCE [LARGE SCALE GENOMIC DNA]</scope>
    <source>
        <strain evidence="1 2">A1</strain>
    </source>
</reference>